<dbReference type="PANTHER" id="PTHR35807:SF1">
    <property type="entry name" value="TRANSCRIPTIONAL REGULATOR REDD"/>
    <property type="match status" value="1"/>
</dbReference>
<dbReference type="InterPro" id="IPR059106">
    <property type="entry name" value="WHD_MalT"/>
</dbReference>
<dbReference type="Gene3D" id="1.10.10.10">
    <property type="entry name" value="Winged helix-like DNA-binding domain superfamily/Winged helix DNA-binding domain"/>
    <property type="match status" value="1"/>
</dbReference>
<dbReference type="Proteomes" id="UP000001968">
    <property type="component" value="Chromosome"/>
</dbReference>
<accession>Q0B065</accession>
<dbReference type="SUPFAM" id="SSF46894">
    <property type="entry name" value="C-terminal effector domain of the bipartite response regulators"/>
    <property type="match status" value="1"/>
</dbReference>
<dbReference type="AlphaFoldDB" id="Q0B065"/>
<dbReference type="InterPro" id="IPR036388">
    <property type="entry name" value="WH-like_DNA-bd_sf"/>
</dbReference>
<dbReference type="SUPFAM" id="SSF48452">
    <property type="entry name" value="TPR-like"/>
    <property type="match status" value="2"/>
</dbReference>
<dbReference type="InterPro" id="IPR011990">
    <property type="entry name" value="TPR-like_helical_dom_sf"/>
</dbReference>
<dbReference type="eggNOG" id="COG3947">
    <property type="taxonomic scope" value="Bacteria"/>
</dbReference>
<dbReference type="GO" id="GO:0006355">
    <property type="term" value="P:regulation of DNA-templated transcription"/>
    <property type="evidence" value="ECO:0007669"/>
    <property type="project" value="InterPro"/>
</dbReference>
<keyword evidence="3" id="KW-1185">Reference proteome</keyword>
<gene>
    <name evidence="2" type="ordered locus">Swol_0292</name>
</gene>
<dbReference type="PANTHER" id="PTHR35807">
    <property type="entry name" value="TRANSCRIPTIONAL REGULATOR REDD-RELATED"/>
    <property type="match status" value="1"/>
</dbReference>
<protein>
    <recommendedName>
        <fullName evidence="1">MalT-like winged helix domain-containing protein</fullName>
    </recommendedName>
</protein>
<dbReference type="Gene3D" id="3.40.50.300">
    <property type="entry name" value="P-loop containing nucleotide triphosphate hydrolases"/>
    <property type="match status" value="1"/>
</dbReference>
<dbReference type="OrthoDB" id="1137593at2"/>
<dbReference type="Pfam" id="PF25873">
    <property type="entry name" value="WHD_MalT"/>
    <property type="match status" value="1"/>
</dbReference>
<evidence type="ECO:0000313" key="2">
    <source>
        <dbReference type="EMBL" id="ABI67639.1"/>
    </source>
</evidence>
<name>Q0B065_SYNWW</name>
<proteinExistence type="predicted"/>
<reference evidence="3" key="1">
    <citation type="journal article" date="2010" name="Environ. Microbiol.">
        <title>The genome of Syntrophomonas wolfei: new insights into syntrophic metabolism and biohydrogen production.</title>
        <authorList>
            <person name="Sieber J.R."/>
            <person name="Sims D.R."/>
            <person name="Han C."/>
            <person name="Kim E."/>
            <person name="Lykidis A."/>
            <person name="Lapidus A.L."/>
            <person name="McDonnald E."/>
            <person name="Rohlin L."/>
            <person name="Culley D.E."/>
            <person name="Gunsalus R."/>
            <person name="McInerney M.J."/>
        </authorList>
    </citation>
    <scope>NUCLEOTIDE SEQUENCE [LARGE SCALE GENOMIC DNA]</scope>
    <source>
        <strain evidence="3">DSM 2245B / Goettingen</strain>
    </source>
</reference>
<dbReference type="SUPFAM" id="SSF52540">
    <property type="entry name" value="P-loop containing nucleoside triphosphate hydrolases"/>
    <property type="match status" value="1"/>
</dbReference>
<dbReference type="InterPro" id="IPR027417">
    <property type="entry name" value="P-loop_NTPase"/>
</dbReference>
<dbReference type="EMBL" id="CP000448">
    <property type="protein sequence ID" value="ABI67639.1"/>
    <property type="molecule type" value="Genomic_DNA"/>
</dbReference>
<dbReference type="HOGENOM" id="CLU_319770_0_0_9"/>
<dbReference type="RefSeq" id="WP_011639748.1">
    <property type="nucleotide sequence ID" value="NC_008346.1"/>
</dbReference>
<sequence length="954" mass="110077">MFNIPSARLTIPRAAVGEIVRKNLIDTVLNSPTKLVYIHAGAGHGKTTLLSQFANSTEKVVWLSLDGENDIFTFINTLCEAVKQTFPEFDFSASEYLPFSEKNNFISMLAGALICSIENISGDFVAIMDDLHTIEEDEVKKLITYLIKYLPNNAKLCFGSREAPWQDFLSFKVKGKITELTQKELAFTREEIVGILGFDDPAIYGSTEGWPLAIRSFQVLLENGISIGDITSYGNETLYAYLFRECIANLNSDMVDFLKKSACFDVLDAQMLDDVLNKKNTRLMLESLVSRNIFTIKTGDGFYRYHALFRSGLLETGDKDQMPLLRQKAARYYFDHKQYSRAARYAIDSKDDELLENIILACYRDYIKAGNYNELRIWFRALNDAAVELNPRILVAKGAFLSVLGNFVQAKACLEAAIPLMNRDDKELYFEAMIHKARVLRNFVSFEESNRLLDELIAKLDDPTGELAYSVVIEKLYNLCWNSQIGEAYALARHMIESCAHVGNIKIMRWFERYLCTIQFFAGRMKESVYYYEKSLELPEDELNYLGMHSTGIYVAKAYQMLGERSRSLSALSEELQRLRNTGNYEEMWAGYLLAAEIHFQNTFIDKMNGENASYETAVKYFTLADEYAPLYRKTNFQMHWAKMQRLTYSLIFTDDPKEDIVREIFENLDRAGAYLKSLVLARLMGYFSAISDYPSAVKCANLCIETGESSGMLLHASLAYGVLVRAAIETKDHEKATSLTGRYLKLCSDHGFYEYFRLRKAYDPVLEFAYNYGIEPEFTKQMIEFAGYRPKKVYIETLGAFTVYQDRSRQKLLKFRSKKERELLAFLLDAGDQGATKEQIYNAIWWESESKNIKNLIAVNLRHIKNDLECTGIMESVIYRENRYFICRDEIACDIDLFEKIYEEFKLHNTKVQAKNLLSLYKGEYLSDFEALWATAKRIRYHEIYEEAEKYWL</sequence>
<evidence type="ECO:0000313" key="3">
    <source>
        <dbReference type="Proteomes" id="UP000001968"/>
    </source>
</evidence>
<dbReference type="KEGG" id="swo:Swol_0292"/>
<dbReference type="STRING" id="335541.Swol_0292"/>
<organism evidence="2 3">
    <name type="scientific">Syntrophomonas wolfei subsp. wolfei (strain DSM 2245B / Goettingen)</name>
    <dbReference type="NCBI Taxonomy" id="335541"/>
    <lineage>
        <taxon>Bacteria</taxon>
        <taxon>Bacillati</taxon>
        <taxon>Bacillota</taxon>
        <taxon>Clostridia</taxon>
        <taxon>Eubacteriales</taxon>
        <taxon>Syntrophomonadaceae</taxon>
        <taxon>Syntrophomonas</taxon>
    </lineage>
</organism>
<dbReference type="InterPro" id="IPR051677">
    <property type="entry name" value="AfsR-DnrI-RedD_regulator"/>
</dbReference>
<evidence type="ECO:0000259" key="1">
    <source>
        <dbReference type="Pfam" id="PF25873"/>
    </source>
</evidence>
<dbReference type="eggNOG" id="COG2909">
    <property type="taxonomic scope" value="Bacteria"/>
</dbReference>
<dbReference type="GO" id="GO:0003677">
    <property type="term" value="F:DNA binding"/>
    <property type="evidence" value="ECO:0007669"/>
    <property type="project" value="InterPro"/>
</dbReference>
<feature type="domain" description="MalT-like winged helix" evidence="1">
    <location>
        <begin position="244"/>
        <end position="315"/>
    </location>
</feature>
<dbReference type="InterPro" id="IPR016032">
    <property type="entry name" value="Sig_transdc_resp-reg_C-effctor"/>
</dbReference>